<dbReference type="EMBL" id="JACSNR010000009">
    <property type="protein sequence ID" value="MBM6923910.1"/>
    <property type="molecule type" value="Genomic_DNA"/>
</dbReference>
<dbReference type="Gene3D" id="3.30.110.30">
    <property type="entry name" value="C-terminal domain of ProRS"/>
    <property type="match status" value="1"/>
</dbReference>
<comment type="caution">
    <text evidence="2">The sequence shown here is derived from an EMBL/GenBank/DDBJ whole genome shotgun (WGS) entry which is preliminary data.</text>
</comment>
<accession>A0ABS2GN46</accession>
<dbReference type="InterPro" id="IPR016061">
    <property type="entry name" value="Pro-tRNA_ligase_II_C"/>
</dbReference>
<dbReference type="Proteomes" id="UP000724149">
    <property type="component" value="Unassembled WGS sequence"/>
</dbReference>
<sequence>MWCGDLECEMKVKEEAGLTSRCMPDEQKHIGDVCPICGKPAKHSIIWGKAY</sequence>
<evidence type="ECO:0000313" key="3">
    <source>
        <dbReference type="Proteomes" id="UP000724149"/>
    </source>
</evidence>
<gene>
    <name evidence="2" type="ORF">H9X81_09455</name>
</gene>
<dbReference type="SMART" id="SM00946">
    <property type="entry name" value="ProRS-C_1"/>
    <property type="match status" value="1"/>
</dbReference>
<dbReference type="InterPro" id="IPR017449">
    <property type="entry name" value="Pro-tRNA_synth_II"/>
</dbReference>
<feature type="domain" description="Proline-tRNA ligase class II C-terminal" evidence="1">
    <location>
        <begin position="1"/>
        <end position="51"/>
    </location>
</feature>
<evidence type="ECO:0000313" key="2">
    <source>
        <dbReference type="EMBL" id="MBM6923910.1"/>
    </source>
</evidence>
<reference evidence="2 3" key="1">
    <citation type="journal article" date="2021" name="Sci. Rep.">
        <title>The distribution of antibiotic resistance genes in chicken gut microbiota commensals.</title>
        <authorList>
            <person name="Juricova H."/>
            <person name="Matiasovicova J."/>
            <person name="Kubasova T."/>
            <person name="Cejkova D."/>
            <person name="Rychlik I."/>
        </authorList>
    </citation>
    <scope>NUCLEOTIDE SEQUENCE [LARGE SCALE GENOMIC DNA]</scope>
    <source>
        <strain evidence="2 3">An564</strain>
    </source>
</reference>
<keyword evidence="3" id="KW-1185">Reference proteome</keyword>
<evidence type="ECO:0000259" key="1">
    <source>
        <dbReference type="SMART" id="SM00946"/>
    </source>
</evidence>
<proteinExistence type="predicted"/>
<name>A0ABS2GN46_9FIRM</name>
<dbReference type="SUPFAM" id="SSF64586">
    <property type="entry name" value="C-terminal domain of ProRS"/>
    <property type="match status" value="1"/>
</dbReference>
<dbReference type="Pfam" id="PF09180">
    <property type="entry name" value="ProRS-C_1"/>
    <property type="match status" value="1"/>
</dbReference>
<protein>
    <recommendedName>
        <fullName evidence="1">Proline-tRNA ligase class II C-terminal domain-containing protein</fullName>
    </recommendedName>
</protein>
<organism evidence="2 3">
    <name type="scientific">Hydrogenoanaerobacterium saccharovorans</name>
    <dbReference type="NCBI Taxonomy" id="474960"/>
    <lineage>
        <taxon>Bacteria</taxon>
        <taxon>Bacillati</taxon>
        <taxon>Bacillota</taxon>
        <taxon>Clostridia</taxon>
        <taxon>Eubacteriales</taxon>
        <taxon>Oscillospiraceae</taxon>
        <taxon>Hydrogenoanaerobacterium</taxon>
    </lineage>
</organism>